<dbReference type="STRING" id="1111454.HMPREF1250_1018"/>
<dbReference type="AlphaFoldDB" id="U7ULS5"/>
<reference evidence="1 2" key="1">
    <citation type="submission" date="2013-09" db="EMBL/GenBank/DDBJ databases">
        <authorList>
            <person name="Durkin A.S."/>
            <person name="Haft D.R."/>
            <person name="McCorrison J."/>
            <person name="Torralba M."/>
            <person name="Gillis M."/>
            <person name="Haft D.H."/>
            <person name="Methe B."/>
            <person name="Sutton G."/>
            <person name="Nelson K.E."/>
        </authorList>
    </citation>
    <scope>NUCLEOTIDE SEQUENCE [LARGE SCALE GENOMIC DNA]</scope>
    <source>
        <strain evidence="1 2">BV3C16-1</strain>
    </source>
</reference>
<evidence type="ECO:0000313" key="2">
    <source>
        <dbReference type="Proteomes" id="UP000017090"/>
    </source>
</evidence>
<organism evidence="1 2">
    <name type="scientific">Megasphaera vaginalis</name>
    <name type="common">ex Srinivasan et al. 2021</name>
    <dbReference type="NCBI Taxonomy" id="1111454"/>
    <lineage>
        <taxon>Bacteria</taxon>
        <taxon>Bacillati</taxon>
        <taxon>Bacillota</taxon>
        <taxon>Negativicutes</taxon>
        <taxon>Veillonellales</taxon>
        <taxon>Veillonellaceae</taxon>
        <taxon>Megasphaera</taxon>
    </lineage>
</organism>
<proteinExistence type="predicted"/>
<dbReference type="PATRIC" id="fig|1111454.3.peg.1001"/>
<gene>
    <name evidence="1" type="ORF">HMPREF1250_1018</name>
</gene>
<dbReference type="EMBL" id="AWXA01000025">
    <property type="protein sequence ID" value="ERT60275.1"/>
    <property type="molecule type" value="Genomic_DNA"/>
</dbReference>
<dbReference type="Proteomes" id="UP000017090">
    <property type="component" value="Unassembled WGS sequence"/>
</dbReference>
<comment type="caution">
    <text evidence="1">The sequence shown here is derived from an EMBL/GenBank/DDBJ whole genome shotgun (WGS) entry which is preliminary data.</text>
</comment>
<name>U7ULS5_9FIRM</name>
<accession>U7ULS5</accession>
<evidence type="ECO:0000313" key="1">
    <source>
        <dbReference type="EMBL" id="ERT60275.1"/>
    </source>
</evidence>
<sequence>MPANLPQGAPVVALYGVDKDTGNNVEYREKEKSGIGSCIRLAARRVQI</sequence>
<protein>
    <submittedName>
        <fullName evidence="1">Uncharacterized protein</fullName>
    </submittedName>
</protein>
<keyword evidence="2" id="KW-1185">Reference proteome</keyword>